<feature type="domain" description="YtkA-like" evidence="3">
    <location>
        <begin position="34"/>
        <end position="115"/>
    </location>
</feature>
<reference evidence="5" key="1">
    <citation type="journal article" date="2019" name="Int. J. Syst. Evol. Microbiol.">
        <title>The Global Catalogue of Microorganisms (GCM) 10K type strain sequencing project: providing services to taxonomists for standard genome sequencing and annotation.</title>
        <authorList>
            <consortium name="The Broad Institute Genomics Platform"/>
            <consortium name="The Broad Institute Genome Sequencing Center for Infectious Disease"/>
            <person name="Wu L."/>
            <person name="Ma J."/>
        </authorList>
    </citation>
    <scope>NUCLEOTIDE SEQUENCE [LARGE SCALE GENOMIC DNA]</scope>
    <source>
        <strain evidence="5">CGMCC 1.12295</strain>
    </source>
</reference>
<evidence type="ECO:0000313" key="5">
    <source>
        <dbReference type="Proteomes" id="UP001597301"/>
    </source>
</evidence>
<dbReference type="Proteomes" id="UP001597301">
    <property type="component" value="Unassembled WGS sequence"/>
</dbReference>
<feature type="compositionally biased region" description="Basic and acidic residues" evidence="1">
    <location>
        <begin position="140"/>
        <end position="153"/>
    </location>
</feature>
<evidence type="ECO:0000313" key="4">
    <source>
        <dbReference type="EMBL" id="MFD1707752.1"/>
    </source>
</evidence>
<name>A0ABW4KIJ0_9BACI</name>
<dbReference type="InterPro" id="IPR013783">
    <property type="entry name" value="Ig-like_fold"/>
</dbReference>
<evidence type="ECO:0000256" key="2">
    <source>
        <dbReference type="SAM" id="SignalP"/>
    </source>
</evidence>
<dbReference type="InterPro" id="IPR032693">
    <property type="entry name" value="YtkA-like_dom"/>
</dbReference>
<proteinExistence type="predicted"/>
<sequence length="250" mass="27805">MKKSLLMILTVILLVFGMAACGNGSNGTEEEEIPQPLEVELEVQETAGVGESVSFKATVTQGEEAIKDADEVVFEVWEEGKKDDSEMIDAKNNKDGTYEAEKSFDHDGVFTVQVHVTARGLHTMPKKSVTVGEGAPVDDASAHHHEGHGDHHEGFGMHFEQTEELTAGKETELMVHLQDGDHPMEGARVRFEIWHENEVDQHEFVDAKESQAGEYIGSYDFNEAGKYTIQVHVENDDGLHEHEEHQVEVK</sequence>
<evidence type="ECO:0000256" key="1">
    <source>
        <dbReference type="SAM" id="MobiDB-lite"/>
    </source>
</evidence>
<gene>
    <name evidence="4" type="ORF">ACFSCZ_13575</name>
</gene>
<comment type="caution">
    <text evidence="4">The sequence shown here is derived from an EMBL/GenBank/DDBJ whole genome shotgun (WGS) entry which is preliminary data.</text>
</comment>
<evidence type="ECO:0000259" key="3">
    <source>
        <dbReference type="Pfam" id="PF13115"/>
    </source>
</evidence>
<feature type="region of interest" description="Disordered" evidence="1">
    <location>
        <begin position="128"/>
        <end position="153"/>
    </location>
</feature>
<accession>A0ABW4KIJ0</accession>
<organism evidence="4 5">
    <name type="scientific">Siminovitchia sediminis</name>
    <dbReference type="NCBI Taxonomy" id="1274353"/>
    <lineage>
        <taxon>Bacteria</taxon>
        <taxon>Bacillati</taxon>
        <taxon>Bacillota</taxon>
        <taxon>Bacilli</taxon>
        <taxon>Bacillales</taxon>
        <taxon>Bacillaceae</taxon>
        <taxon>Siminovitchia</taxon>
    </lineage>
</organism>
<dbReference type="Gene3D" id="2.60.40.10">
    <property type="entry name" value="Immunoglobulins"/>
    <property type="match status" value="1"/>
</dbReference>
<keyword evidence="2" id="KW-0732">Signal</keyword>
<feature type="signal peptide" evidence="2">
    <location>
        <begin position="1"/>
        <end position="19"/>
    </location>
</feature>
<feature type="domain" description="YtkA-like" evidence="3">
    <location>
        <begin position="155"/>
        <end position="232"/>
    </location>
</feature>
<dbReference type="EMBL" id="JBHUEO010000044">
    <property type="protein sequence ID" value="MFD1707752.1"/>
    <property type="molecule type" value="Genomic_DNA"/>
</dbReference>
<dbReference type="PROSITE" id="PS51257">
    <property type="entry name" value="PROKAR_LIPOPROTEIN"/>
    <property type="match status" value="1"/>
</dbReference>
<protein>
    <submittedName>
        <fullName evidence="4">FixH family protein</fullName>
    </submittedName>
</protein>
<keyword evidence="5" id="KW-1185">Reference proteome</keyword>
<feature type="chain" id="PRO_5046047422" evidence="2">
    <location>
        <begin position="20"/>
        <end position="250"/>
    </location>
</feature>
<dbReference type="Pfam" id="PF13115">
    <property type="entry name" value="YtkA"/>
    <property type="match status" value="2"/>
</dbReference>
<dbReference type="RefSeq" id="WP_380774551.1">
    <property type="nucleotide sequence ID" value="NZ_JBHUEO010000044.1"/>
</dbReference>